<dbReference type="PANTHER" id="PTHR30204">
    <property type="entry name" value="REDOX-CYCLING DRUG-SENSING TRANSCRIPTIONAL ACTIVATOR SOXR"/>
    <property type="match status" value="1"/>
</dbReference>
<keyword evidence="1" id="KW-0238">DNA-binding</keyword>
<evidence type="ECO:0000259" key="3">
    <source>
        <dbReference type="PROSITE" id="PS50937"/>
    </source>
</evidence>
<dbReference type="InterPro" id="IPR047057">
    <property type="entry name" value="MerR_fam"/>
</dbReference>
<sequence length="145" mass="16289">MRIGALAHTTGVSRRLLRYYEEQGLLRPLRLTNGYREYSEADVAAVRHIRALLAAGLPTTVIARLLHCVHDDGERLIPSTCPGMVANLQREHRRITEAITQLQSSQQVLDTMLTAALQQPGDGPDQRERARPAESARHQKGHRLR</sequence>
<feature type="compositionally biased region" description="Basic and acidic residues" evidence="2">
    <location>
        <begin position="124"/>
        <end position="137"/>
    </location>
</feature>
<gene>
    <name evidence="4" type="ORF">ACFY05_30110</name>
</gene>
<dbReference type="Proteomes" id="UP001602119">
    <property type="component" value="Unassembled WGS sequence"/>
</dbReference>
<dbReference type="PRINTS" id="PR00040">
    <property type="entry name" value="HTHMERR"/>
</dbReference>
<proteinExistence type="predicted"/>
<name>A0ABW6VCP4_MICFU</name>
<comment type="caution">
    <text evidence="4">The sequence shown here is derived from an EMBL/GenBank/DDBJ whole genome shotgun (WGS) entry which is preliminary data.</text>
</comment>
<organism evidence="4 5">
    <name type="scientific">Microtetraspora fusca</name>
    <dbReference type="NCBI Taxonomy" id="1997"/>
    <lineage>
        <taxon>Bacteria</taxon>
        <taxon>Bacillati</taxon>
        <taxon>Actinomycetota</taxon>
        <taxon>Actinomycetes</taxon>
        <taxon>Streptosporangiales</taxon>
        <taxon>Streptosporangiaceae</taxon>
        <taxon>Microtetraspora</taxon>
    </lineage>
</organism>
<reference evidence="4 5" key="1">
    <citation type="submission" date="2024-10" db="EMBL/GenBank/DDBJ databases">
        <title>The Natural Products Discovery Center: Release of the First 8490 Sequenced Strains for Exploring Actinobacteria Biosynthetic Diversity.</title>
        <authorList>
            <person name="Kalkreuter E."/>
            <person name="Kautsar S.A."/>
            <person name="Yang D."/>
            <person name="Bader C.D."/>
            <person name="Teijaro C.N."/>
            <person name="Fluegel L."/>
            <person name="Davis C.M."/>
            <person name="Simpson J.R."/>
            <person name="Lauterbach L."/>
            <person name="Steele A.D."/>
            <person name="Gui C."/>
            <person name="Meng S."/>
            <person name="Li G."/>
            <person name="Viehrig K."/>
            <person name="Ye F."/>
            <person name="Su P."/>
            <person name="Kiefer A.F."/>
            <person name="Nichols A."/>
            <person name="Cepeda A.J."/>
            <person name="Yan W."/>
            <person name="Fan B."/>
            <person name="Jiang Y."/>
            <person name="Adhikari A."/>
            <person name="Zheng C.-J."/>
            <person name="Schuster L."/>
            <person name="Cowan T.M."/>
            <person name="Smanski M.J."/>
            <person name="Chevrette M.G."/>
            <person name="De Carvalho L.P.S."/>
            <person name="Shen B."/>
        </authorList>
    </citation>
    <scope>NUCLEOTIDE SEQUENCE [LARGE SCALE GENOMIC DNA]</scope>
    <source>
        <strain evidence="4 5">NPDC001281</strain>
    </source>
</reference>
<evidence type="ECO:0000313" key="5">
    <source>
        <dbReference type="Proteomes" id="UP001602119"/>
    </source>
</evidence>
<keyword evidence="5" id="KW-1185">Reference proteome</keyword>
<dbReference type="Pfam" id="PF13411">
    <property type="entry name" value="MerR_1"/>
    <property type="match status" value="1"/>
</dbReference>
<dbReference type="PANTHER" id="PTHR30204:SF93">
    <property type="entry name" value="HTH MERR-TYPE DOMAIN-CONTAINING PROTEIN"/>
    <property type="match status" value="1"/>
</dbReference>
<dbReference type="InterPro" id="IPR000551">
    <property type="entry name" value="MerR-type_HTH_dom"/>
</dbReference>
<feature type="region of interest" description="Disordered" evidence="2">
    <location>
        <begin position="117"/>
        <end position="145"/>
    </location>
</feature>
<evidence type="ECO:0000256" key="2">
    <source>
        <dbReference type="SAM" id="MobiDB-lite"/>
    </source>
</evidence>
<dbReference type="EMBL" id="JBIAXI010000021">
    <property type="protein sequence ID" value="MFF4777121.1"/>
    <property type="molecule type" value="Genomic_DNA"/>
</dbReference>
<dbReference type="Gene3D" id="1.10.1660.10">
    <property type="match status" value="1"/>
</dbReference>
<dbReference type="RefSeq" id="WP_387345539.1">
    <property type="nucleotide sequence ID" value="NZ_JBIAXI010000021.1"/>
</dbReference>
<dbReference type="InterPro" id="IPR009061">
    <property type="entry name" value="DNA-bd_dom_put_sf"/>
</dbReference>
<evidence type="ECO:0000313" key="4">
    <source>
        <dbReference type="EMBL" id="MFF4777121.1"/>
    </source>
</evidence>
<evidence type="ECO:0000256" key="1">
    <source>
        <dbReference type="ARBA" id="ARBA00023125"/>
    </source>
</evidence>
<dbReference type="SMART" id="SM00422">
    <property type="entry name" value="HTH_MERR"/>
    <property type="match status" value="1"/>
</dbReference>
<dbReference type="PROSITE" id="PS50937">
    <property type="entry name" value="HTH_MERR_2"/>
    <property type="match status" value="1"/>
</dbReference>
<dbReference type="PROSITE" id="PS00552">
    <property type="entry name" value="HTH_MERR_1"/>
    <property type="match status" value="1"/>
</dbReference>
<dbReference type="SUPFAM" id="SSF46955">
    <property type="entry name" value="Putative DNA-binding domain"/>
    <property type="match status" value="1"/>
</dbReference>
<protein>
    <submittedName>
        <fullName evidence="4">MerR family transcriptional regulator</fullName>
    </submittedName>
</protein>
<feature type="domain" description="HTH merR-type" evidence="3">
    <location>
        <begin position="1"/>
        <end position="68"/>
    </location>
</feature>
<accession>A0ABW6VCP4</accession>